<evidence type="ECO:0008006" key="4">
    <source>
        <dbReference type="Google" id="ProtNLM"/>
    </source>
</evidence>
<comment type="caution">
    <text evidence="2">The sequence shown here is derived from an EMBL/GenBank/DDBJ whole genome shotgun (WGS) entry which is preliminary data.</text>
</comment>
<name>A0A2P8HD79_CHINA</name>
<dbReference type="RefSeq" id="WP_106530490.1">
    <property type="nucleotide sequence ID" value="NZ_PYAW01000006.1"/>
</dbReference>
<sequence length="441" mass="49300">MKNILLFLSALFLISCGANKPMKTEKEKLNILAEKYVRLGLTIGVYDGDFVDAYYGPDSLKPVINKGNSFPKDSLLAAVNDLKKALGQIADGATNDTIHTRANWIVQQLNAFGRRIKIFSGEYASFDEESKELFGAVAPVYPESYYQSLVAELDSLLPGKGSVQDRFQQLANKFIIPANKLDTVFKTAIAEARRRTLLHYDLPGNENFTMEYVAGKSWSGYNWYKGHFNSLIQISSDMPIFIERAIDLGCHEGYPGHHVYNTMLEKNLYRDKGWVEVSLYPLFSPQSLIAEGSANYGIDLAFPGEEKNVFTKEVLLPLAGLAPTGIDLYYKALSIKGRLNYTRNEIGRGLLNGSMSDTAAMRWLLNYALLNKEAAIKGLAFIKKNRSYVINYNYGQDLVKNYIASNDGTDTLPGKRWIAFGKLLSNEVTPGDLLKAQTRKQ</sequence>
<feature type="chain" id="PRO_5015115394" description="DUF885 domain-containing protein" evidence="1">
    <location>
        <begin position="21"/>
        <end position="441"/>
    </location>
</feature>
<accession>A0A2P8HD79</accession>
<dbReference type="EMBL" id="PYAW01000006">
    <property type="protein sequence ID" value="PSL44196.1"/>
    <property type="molecule type" value="Genomic_DNA"/>
</dbReference>
<keyword evidence="3" id="KW-1185">Reference proteome</keyword>
<reference evidence="2 3" key="1">
    <citation type="submission" date="2018-03" db="EMBL/GenBank/DDBJ databases">
        <title>Genomic Encyclopedia of Archaeal and Bacterial Type Strains, Phase II (KMG-II): from individual species to whole genera.</title>
        <authorList>
            <person name="Goeker M."/>
        </authorList>
    </citation>
    <scope>NUCLEOTIDE SEQUENCE [LARGE SCALE GENOMIC DNA]</scope>
    <source>
        <strain evidence="2 3">DSM 24859</strain>
    </source>
</reference>
<evidence type="ECO:0000256" key="1">
    <source>
        <dbReference type="SAM" id="SignalP"/>
    </source>
</evidence>
<dbReference type="PROSITE" id="PS51257">
    <property type="entry name" value="PROKAR_LIPOPROTEIN"/>
    <property type="match status" value="1"/>
</dbReference>
<evidence type="ECO:0000313" key="3">
    <source>
        <dbReference type="Proteomes" id="UP000240971"/>
    </source>
</evidence>
<feature type="signal peptide" evidence="1">
    <location>
        <begin position="1"/>
        <end position="20"/>
    </location>
</feature>
<dbReference type="AlphaFoldDB" id="A0A2P8HD79"/>
<dbReference type="OrthoDB" id="140419at2"/>
<dbReference type="Proteomes" id="UP000240971">
    <property type="component" value="Unassembled WGS sequence"/>
</dbReference>
<evidence type="ECO:0000313" key="2">
    <source>
        <dbReference type="EMBL" id="PSL44196.1"/>
    </source>
</evidence>
<keyword evidence="1" id="KW-0732">Signal</keyword>
<organism evidence="2 3">
    <name type="scientific">Chitinophaga niastensis</name>
    <dbReference type="NCBI Taxonomy" id="536980"/>
    <lineage>
        <taxon>Bacteria</taxon>
        <taxon>Pseudomonadati</taxon>
        <taxon>Bacteroidota</taxon>
        <taxon>Chitinophagia</taxon>
        <taxon>Chitinophagales</taxon>
        <taxon>Chitinophagaceae</taxon>
        <taxon>Chitinophaga</taxon>
    </lineage>
</organism>
<gene>
    <name evidence="2" type="ORF">CLV51_10661</name>
</gene>
<proteinExistence type="predicted"/>
<protein>
    <recommendedName>
        <fullName evidence="4">DUF885 domain-containing protein</fullName>
    </recommendedName>
</protein>